<dbReference type="EC" id="2.5.1.75" evidence="3"/>
<comment type="similarity">
    <text evidence="2">Belongs to the IPP transferase family.</text>
</comment>
<evidence type="ECO:0000256" key="4">
    <source>
        <dbReference type="ARBA" id="ARBA00022679"/>
    </source>
</evidence>
<evidence type="ECO:0000256" key="9">
    <source>
        <dbReference type="ARBA" id="ARBA00049563"/>
    </source>
</evidence>
<accession>A0A3B1CAX6</accession>
<dbReference type="Gene3D" id="3.40.50.300">
    <property type="entry name" value="P-loop containing nucleotide triphosphate hydrolases"/>
    <property type="match status" value="1"/>
</dbReference>
<dbReference type="InterPro" id="IPR018022">
    <property type="entry name" value="IPT"/>
</dbReference>
<keyword evidence="4 10" id="KW-0808">Transferase</keyword>
<dbReference type="AlphaFoldDB" id="A0A3B1CAX6"/>
<reference evidence="10" key="1">
    <citation type="submission" date="2018-06" db="EMBL/GenBank/DDBJ databases">
        <authorList>
            <person name="Zhirakovskaya E."/>
        </authorList>
    </citation>
    <scope>NUCLEOTIDE SEQUENCE</scope>
</reference>
<dbReference type="EMBL" id="UOGH01000041">
    <property type="protein sequence ID" value="VAX27359.1"/>
    <property type="molecule type" value="Genomic_DNA"/>
</dbReference>
<evidence type="ECO:0000256" key="1">
    <source>
        <dbReference type="ARBA" id="ARBA00001946"/>
    </source>
</evidence>
<gene>
    <name evidence="10" type="ORF">MNBD_NITROSPIRAE02-1719</name>
</gene>
<dbReference type="NCBIfam" id="TIGR00174">
    <property type="entry name" value="miaA"/>
    <property type="match status" value="1"/>
</dbReference>
<organism evidence="10">
    <name type="scientific">hydrothermal vent metagenome</name>
    <dbReference type="NCBI Taxonomy" id="652676"/>
    <lineage>
        <taxon>unclassified sequences</taxon>
        <taxon>metagenomes</taxon>
        <taxon>ecological metagenomes</taxon>
    </lineage>
</organism>
<dbReference type="GO" id="GO:0052381">
    <property type="term" value="F:tRNA dimethylallyltransferase activity"/>
    <property type="evidence" value="ECO:0007669"/>
    <property type="project" value="UniProtKB-EC"/>
</dbReference>
<dbReference type="PANTHER" id="PTHR11088:SF60">
    <property type="entry name" value="TRNA DIMETHYLALLYLTRANSFERASE"/>
    <property type="match status" value="1"/>
</dbReference>
<dbReference type="PANTHER" id="PTHR11088">
    <property type="entry name" value="TRNA DIMETHYLALLYLTRANSFERASE"/>
    <property type="match status" value="1"/>
</dbReference>
<proteinExistence type="inferred from homology"/>
<dbReference type="GO" id="GO:0005524">
    <property type="term" value="F:ATP binding"/>
    <property type="evidence" value="ECO:0007669"/>
    <property type="project" value="UniProtKB-KW"/>
</dbReference>
<evidence type="ECO:0000256" key="6">
    <source>
        <dbReference type="ARBA" id="ARBA00022741"/>
    </source>
</evidence>
<dbReference type="Gene3D" id="1.10.20.140">
    <property type="match status" value="1"/>
</dbReference>
<dbReference type="GO" id="GO:0006400">
    <property type="term" value="P:tRNA modification"/>
    <property type="evidence" value="ECO:0007669"/>
    <property type="project" value="TreeGrafter"/>
</dbReference>
<keyword evidence="5" id="KW-0819">tRNA processing</keyword>
<evidence type="ECO:0000313" key="10">
    <source>
        <dbReference type="EMBL" id="VAX27359.1"/>
    </source>
</evidence>
<dbReference type="SUPFAM" id="SSF52540">
    <property type="entry name" value="P-loop containing nucleoside triphosphate hydrolases"/>
    <property type="match status" value="2"/>
</dbReference>
<evidence type="ECO:0000256" key="8">
    <source>
        <dbReference type="ARBA" id="ARBA00022842"/>
    </source>
</evidence>
<dbReference type="InterPro" id="IPR039657">
    <property type="entry name" value="Dimethylallyltransferase"/>
</dbReference>
<comment type="cofactor">
    <cofactor evidence="1">
        <name>Mg(2+)</name>
        <dbReference type="ChEBI" id="CHEBI:18420"/>
    </cofactor>
</comment>
<dbReference type="InterPro" id="IPR027417">
    <property type="entry name" value="P-loop_NTPase"/>
</dbReference>
<keyword evidence="6" id="KW-0547">Nucleotide-binding</keyword>
<comment type="catalytic activity">
    <reaction evidence="9">
        <text>adenosine(37) in tRNA + dimethylallyl diphosphate = N(6)-dimethylallyladenosine(37) in tRNA + diphosphate</text>
        <dbReference type="Rhea" id="RHEA:26482"/>
        <dbReference type="Rhea" id="RHEA-COMP:10162"/>
        <dbReference type="Rhea" id="RHEA-COMP:10375"/>
        <dbReference type="ChEBI" id="CHEBI:33019"/>
        <dbReference type="ChEBI" id="CHEBI:57623"/>
        <dbReference type="ChEBI" id="CHEBI:74411"/>
        <dbReference type="ChEBI" id="CHEBI:74415"/>
        <dbReference type="EC" id="2.5.1.75"/>
    </reaction>
</comment>
<keyword evidence="8" id="KW-0460">Magnesium</keyword>
<evidence type="ECO:0000256" key="2">
    <source>
        <dbReference type="ARBA" id="ARBA00005842"/>
    </source>
</evidence>
<evidence type="ECO:0000256" key="3">
    <source>
        <dbReference type="ARBA" id="ARBA00012665"/>
    </source>
</evidence>
<sequence>MEQDVGEKRVIIITGPTGVGKTGFSLLMAEALRTEIISADSMQIYRGMDIGTAKPAPEEKARVRHHMIDIVDPSETYSAGRYLRDVTPLIEGLHSRGKLPIVIGGTGLYIKTLTRGLFSAPEADPELRSVLLKLESRTPGRLYQELLKIDPQRACTIEPADKRRIIRALEVSLKAGRPISELQKEFTSPLPYEYVKIGLTRDRKELYRLIEERVEEMFARGLVDEVARLLRNNPSETPLQAIGYKEVLGYLRGELGLDETKLLVKRATKRYAKRQFTWFKKEEGIQWVDITGLLSPEEVFEKVGRETGAIINRFSSTRNVQ</sequence>
<protein>
    <recommendedName>
        <fullName evidence="3">tRNA dimethylallyltransferase</fullName>
        <ecNumber evidence="3">2.5.1.75</ecNumber>
    </recommendedName>
</protein>
<dbReference type="HAMAP" id="MF_00185">
    <property type="entry name" value="IPP_trans"/>
    <property type="match status" value="1"/>
</dbReference>
<keyword evidence="7" id="KW-0067">ATP-binding</keyword>
<evidence type="ECO:0000256" key="5">
    <source>
        <dbReference type="ARBA" id="ARBA00022694"/>
    </source>
</evidence>
<dbReference type="Pfam" id="PF01715">
    <property type="entry name" value="IPPT"/>
    <property type="match status" value="1"/>
</dbReference>
<name>A0A3B1CAX6_9ZZZZ</name>
<evidence type="ECO:0000256" key="7">
    <source>
        <dbReference type="ARBA" id="ARBA00022840"/>
    </source>
</evidence>